<dbReference type="HOGENOM" id="CLU_812022_0_0_1"/>
<dbReference type="EMBL" id="CH940647">
    <property type="protein sequence ID" value="EDW68747.1"/>
    <property type="molecule type" value="Genomic_DNA"/>
</dbReference>
<reference evidence="1 2" key="1">
    <citation type="journal article" date="2007" name="Nature">
        <title>Evolution of genes and genomes on the Drosophila phylogeny.</title>
        <authorList>
            <consortium name="Drosophila 12 Genomes Consortium"/>
            <person name="Clark A.G."/>
            <person name="Eisen M.B."/>
            <person name="Smith D.R."/>
            <person name="Bergman C.M."/>
            <person name="Oliver B."/>
            <person name="Markow T.A."/>
            <person name="Kaufman T.C."/>
            <person name="Kellis M."/>
            <person name="Gelbart W."/>
            <person name="Iyer V.N."/>
            <person name="Pollard D.A."/>
            <person name="Sackton T.B."/>
            <person name="Larracuente A.M."/>
            <person name="Singh N.D."/>
            <person name="Abad J.P."/>
            <person name="Abt D.N."/>
            <person name="Adryan B."/>
            <person name="Aguade M."/>
            <person name="Akashi H."/>
            <person name="Anderson W.W."/>
            <person name="Aquadro C.F."/>
            <person name="Ardell D.H."/>
            <person name="Arguello R."/>
            <person name="Artieri C.G."/>
            <person name="Barbash D.A."/>
            <person name="Barker D."/>
            <person name="Barsanti P."/>
            <person name="Batterham P."/>
            <person name="Batzoglou S."/>
            <person name="Begun D."/>
            <person name="Bhutkar A."/>
            <person name="Blanco E."/>
            <person name="Bosak S.A."/>
            <person name="Bradley R.K."/>
            <person name="Brand A.D."/>
            <person name="Brent M.R."/>
            <person name="Brooks A.N."/>
            <person name="Brown R.H."/>
            <person name="Butlin R.K."/>
            <person name="Caggese C."/>
            <person name="Calvi B.R."/>
            <person name="Bernardo de Carvalho A."/>
            <person name="Caspi A."/>
            <person name="Castrezana S."/>
            <person name="Celniker S.E."/>
            <person name="Chang J.L."/>
            <person name="Chapple C."/>
            <person name="Chatterji S."/>
            <person name="Chinwalla A."/>
            <person name="Civetta A."/>
            <person name="Clifton S.W."/>
            <person name="Comeron J.M."/>
            <person name="Costello J.C."/>
            <person name="Coyne J.A."/>
            <person name="Daub J."/>
            <person name="David R.G."/>
            <person name="Delcher A.L."/>
            <person name="Delehaunty K."/>
            <person name="Do C.B."/>
            <person name="Ebling H."/>
            <person name="Edwards K."/>
            <person name="Eickbush T."/>
            <person name="Evans J.D."/>
            <person name="Filipski A."/>
            <person name="Findeiss S."/>
            <person name="Freyhult E."/>
            <person name="Fulton L."/>
            <person name="Fulton R."/>
            <person name="Garcia A.C."/>
            <person name="Gardiner A."/>
            <person name="Garfield D.A."/>
            <person name="Garvin B.E."/>
            <person name="Gibson G."/>
            <person name="Gilbert D."/>
            <person name="Gnerre S."/>
            <person name="Godfrey J."/>
            <person name="Good R."/>
            <person name="Gotea V."/>
            <person name="Gravely B."/>
            <person name="Greenberg A.J."/>
            <person name="Griffiths-Jones S."/>
            <person name="Gross S."/>
            <person name="Guigo R."/>
            <person name="Gustafson E.A."/>
            <person name="Haerty W."/>
            <person name="Hahn M.W."/>
            <person name="Halligan D.L."/>
            <person name="Halpern A.L."/>
            <person name="Halter G.M."/>
            <person name="Han M.V."/>
            <person name="Heger A."/>
            <person name="Hillier L."/>
            <person name="Hinrichs A.S."/>
            <person name="Holmes I."/>
            <person name="Hoskins R.A."/>
            <person name="Hubisz M.J."/>
            <person name="Hultmark D."/>
            <person name="Huntley M.A."/>
            <person name="Jaffe D.B."/>
            <person name="Jagadeeshan S."/>
            <person name="Jeck W.R."/>
            <person name="Johnson J."/>
            <person name="Jones C.D."/>
            <person name="Jordan W.C."/>
            <person name="Karpen G.H."/>
            <person name="Kataoka E."/>
            <person name="Keightley P.D."/>
            <person name="Kheradpour P."/>
            <person name="Kirkness E.F."/>
            <person name="Koerich L.B."/>
            <person name="Kristiansen K."/>
            <person name="Kudrna D."/>
            <person name="Kulathinal R.J."/>
            <person name="Kumar S."/>
            <person name="Kwok R."/>
            <person name="Lander E."/>
            <person name="Langley C.H."/>
            <person name="Lapoint R."/>
            <person name="Lazzaro B.P."/>
            <person name="Lee S.J."/>
            <person name="Levesque L."/>
            <person name="Li R."/>
            <person name="Lin C.F."/>
            <person name="Lin M.F."/>
            <person name="Lindblad-Toh K."/>
            <person name="Llopart A."/>
            <person name="Long M."/>
            <person name="Low L."/>
            <person name="Lozovsky E."/>
            <person name="Lu J."/>
            <person name="Luo M."/>
            <person name="Machado C.A."/>
            <person name="Makalowski W."/>
            <person name="Marzo M."/>
            <person name="Matsuda M."/>
            <person name="Matzkin L."/>
            <person name="McAllister B."/>
            <person name="McBride C.S."/>
            <person name="McKernan B."/>
            <person name="McKernan K."/>
            <person name="Mendez-Lago M."/>
            <person name="Minx P."/>
            <person name="Mollenhauer M.U."/>
            <person name="Montooth K."/>
            <person name="Mount S.M."/>
            <person name="Mu X."/>
            <person name="Myers E."/>
            <person name="Negre B."/>
            <person name="Newfeld S."/>
            <person name="Nielsen R."/>
            <person name="Noor M.A."/>
            <person name="O'Grady P."/>
            <person name="Pachter L."/>
            <person name="Papaceit M."/>
            <person name="Parisi M.J."/>
            <person name="Parisi M."/>
            <person name="Parts L."/>
            <person name="Pedersen J.S."/>
            <person name="Pesole G."/>
            <person name="Phillippy A.M."/>
            <person name="Ponting C.P."/>
            <person name="Pop M."/>
            <person name="Porcelli D."/>
            <person name="Powell J.R."/>
            <person name="Prohaska S."/>
            <person name="Pruitt K."/>
            <person name="Puig M."/>
            <person name="Quesneville H."/>
            <person name="Ram K.R."/>
            <person name="Rand D."/>
            <person name="Rasmussen M.D."/>
            <person name="Reed L.K."/>
            <person name="Reenan R."/>
            <person name="Reily A."/>
            <person name="Remington K.A."/>
            <person name="Rieger T.T."/>
            <person name="Ritchie M.G."/>
            <person name="Robin C."/>
            <person name="Rogers Y.H."/>
            <person name="Rohde C."/>
            <person name="Rozas J."/>
            <person name="Rubenfield M.J."/>
            <person name="Ruiz A."/>
            <person name="Russo S."/>
            <person name="Salzberg S.L."/>
            <person name="Sanchez-Gracia A."/>
            <person name="Saranga D.J."/>
            <person name="Sato H."/>
            <person name="Schaeffer S.W."/>
            <person name="Schatz M.C."/>
            <person name="Schlenke T."/>
            <person name="Schwartz R."/>
            <person name="Segarra C."/>
            <person name="Singh R.S."/>
            <person name="Sirot L."/>
            <person name="Sirota M."/>
            <person name="Sisneros N.B."/>
            <person name="Smith C.D."/>
            <person name="Smith T.F."/>
            <person name="Spieth J."/>
            <person name="Stage D.E."/>
            <person name="Stark A."/>
            <person name="Stephan W."/>
            <person name="Strausberg R.L."/>
            <person name="Strempel S."/>
            <person name="Sturgill D."/>
            <person name="Sutton G."/>
            <person name="Sutton G.G."/>
            <person name="Tao W."/>
            <person name="Teichmann S."/>
            <person name="Tobari Y.N."/>
            <person name="Tomimura Y."/>
            <person name="Tsolas J.M."/>
            <person name="Valente V.L."/>
            <person name="Venter E."/>
            <person name="Venter J.C."/>
            <person name="Vicario S."/>
            <person name="Vieira F.G."/>
            <person name="Vilella A.J."/>
            <person name="Villasante A."/>
            <person name="Walenz B."/>
            <person name="Wang J."/>
            <person name="Wasserman M."/>
            <person name="Watts T."/>
            <person name="Wilson D."/>
            <person name="Wilson R.K."/>
            <person name="Wing R.A."/>
            <person name="Wolfner M.F."/>
            <person name="Wong A."/>
            <person name="Wong G.K."/>
            <person name="Wu C.I."/>
            <person name="Wu G."/>
            <person name="Yamamoto D."/>
            <person name="Yang H.P."/>
            <person name="Yang S.P."/>
            <person name="Yorke J.A."/>
            <person name="Yoshida K."/>
            <person name="Zdobnov E."/>
            <person name="Zhang P."/>
            <person name="Zhang Y."/>
            <person name="Zimin A.V."/>
            <person name="Baldwin J."/>
            <person name="Abdouelleil A."/>
            <person name="Abdulkadir J."/>
            <person name="Abebe A."/>
            <person name="Abera B."/>
            <person name="Abreu J."/>
            <person name="Acer S.C."/>
            <person name="Aftuck L."/>
            <person name="Alexander A."/>
            <person name="An P."/>
            <person name="Anderson E."/>
            <person name="Anderson S."/>
            <person name="Arachi H."/>
            <person name="Azer M."/>
            <person name="Bachantsang P."/>
            <person name="Barry A."/>
            <person name="Bayul T."/>
            <person name="Berlin A."/>
            <person name="Bessette D."/>
            <person name="Bloom T."/>
            <person name="Blye J."/>
            <person name="Boguslavskiy L."/>
            <person name="Bonnet C."/>
            <person name="Boukhgalter B."/>
            <person name="Bourzgui I."/>
            <person name="Brown A."/>
            <person name="Cahill P."/>
            <person name="Channer S."/>
            <person name="Cheshatsang Y."/>
            <person name="Chuda L."/>
            <person name="Citroen M."/>
            <person name="Collymore A."/>
            <person name="Cooke P."/>
            <person name="Costello M."/>
            <person name="D'Aco K."/>
            <person name="Daza R."/>
            <person name="De Haan G."/>
            <person name="DeGray S."/>
            <person name="DeMaso C."/>
            <person name="Dhargay N."/>
            <person name="Dooley K."/>
            <person name="Dooley E."/>
            <person name="Doricent M."/>
            <person name="Dorje P."/>
            <person name="Dorjee K."/>
            <person name="Dupes A."/>
            <person name="Elong R."/>
            <person name="Falk J."/>
            <person name="Farina A."/>
            <person name="Faro S."/>
            <person name="Ferguson D."/>
            <person name="Fisher S."/>
            <person name="Foley C.D."/>
            <person name="Franke A."/>
            <person name="Friedrich D."/>
            <person name="Gadbois L."/>
            <person name="Gearin G."/>
            <person name="Gearin C.R."/>
            <person name="Giannoukos G."/>
            <person name="Goode T."/>
            <person name="Graham J."/>
            <person name="Grandbois E."/>
            <person name="Grewal S."/>
            <person name="Gyaltsen K."/>
            <person name="Hafez N."/>
            <person name="Hagos B."/>
            <person name="Hall J."/>
            <person name="Henson C."/>
            <person name="Hollinger A."/>
            <person name="Honan T."/>
            <person name="Huard M.D."/>
            <person name="Hughes L."/>
            <person name="Hurhula B."/>
            <person name="Husby M.E."/>
            <person name="Kamat A."/>
            <person name="Kanga B."/>
            <person name="Kashin S."/>
            <person name="Khazanovich D."/>
            <person name="Kisner P."/>
            <person name="Lance K."/>
            <person name="Lara M."/>
            <person name="Lee W."/>
            <person name="Lennon N."/>
            <person name="Letendre F."/>
            <person name="LeVine R."/>
            <person name="Lipovsky A."/>
            <person name="Liu X."/>
            <person name="Liu J."/>
            <person name="Liu S."/>
            <person name="Lokyitsang T."/>
            <person name="Lokyitsang Y."/>
            <person name="Lubonja R."/>
            <person name="Lui A."/>
            <person name="MacDonald P."/>
            <person name="Magnisalis V."/>
            <person name="Maru K."/>
            <person name="Matthews C."/>
            <person name="McCusker W."/>
            <person name="McDonough S."/>
            <person name="Mehta T."/>
            <person name="Meldrim J."/>
            <person name="Meneus L."/>
            <person name="Mihai O."/>
            <person name="Mihalev A."/>
            <person name="Mihova T."/>
            <person name="Mittelman R."/>
            <person name="Mlenga V."/>
            <person name="Montmayeur A."/>
            <person name="Mulrain L."/>
            <person name="Navidi A."/>
            <person name="Naylor J."/>
            <person name="Negash T."/>
            <person name="Nguyen T."/>
            <person name="Nguyen N."/>
            <person name="Nicol R."/>
            <person name="Norbu C."/>
            <person name="Norbu N."/>
            <person name="Novod N."/>
            <person name="O'Neill B."/>
            <person name="Osman S."/>
            <person name="Markiewicz E."/>
            <person name="Oyono O.L."/>
            <person name="Patti C."/>
            <person name="Phunkhang P."/>
            <person name="Pierre F."/>
            <person name="Priest M."/>
            <person name="Raghuraman S."/>
            <person name="Rege F."/>
            <person name="Reyes R."/>
            <person name="Rise C."/>
            <person name="Rogov P."/>
            <person name="Ross K."/>
            <person name="Ryan E."/>
            <person name="Settipalli S."/>
            <person name="Shea T."/>
            <person name="Sherpa N."/>
            <person name="Shi L."/>
            <person name="Shih D."/>
            <person name="Sparrow T."/>
            <person name="Spaulding J."/>
            <person name="Stalker J."/>
            <person name="Stange-Thomann N."/>
            <person name="Stavropoulos S."/>
            <person name="Stone C."/>
            <person name="Strader C."/>
            <person name="Tesfaye S."/>
            <person name="Thomson T."/>
            <person name="Thoulutsang Y."/>
            <person name="Thoulutsang D."/>
            <person name="Topham K."/>
            <person name="Topping I."/>
            <person name="Tsamla T."/>
            <person name="Vassiliev H."/>
            <person name="Vo A."/>
            <person name="Wangchuk T."/>
            <person name="Wangdi T."/>
            <person name="Weiand M."/>
            <person name="Wilkinson J."/>
            <person name="Wilson A."/>
            <person name="Yadav S."/>
            <person name="Young G."/>
            <person name="Yu Q."/>
            <person name="Zembek L."/>
            <person name="Zhong D."/>
            <person name="Zimmer A."/>
            <person name="Zwirko Z."/>
            <person name="Jaffe D.B."/>
            <person name="Alvarez P."/>
            <person name="Brockman W."/>
            <person name="Butler J."/>
            <person name="Chin C."/>
            <person name="Gnerre S."/>
            <person name="Grabherr M."/>
            <person name="Kleber M."/>
            <person name="Mauceli E."/>
            <person name="MacCallum I."/>
        </authorList>
    </citation>
    <scope>NUCLEOTIDE SEQUENCE [LARGE SCALE GENOMIC DNA]</scope>
    <source>
        <strain evidence="2">Tucson 15010-1051.87</strain>
    </source>
</reference>
<protein>
    <recommendedName>
        <fullName evidence="3">Mab-21-like HhH/H2TH-like domain-containing protein</fullName>
    </recommendedName>
</protein>
<dbReference type="KEGG" id="dvi:6622404"/>
<name>B4LCA2_DROVI</name>
<evidence type="ECO:0008006" key="3">
    <source>
        <dbReference type="Google" id="ProtNLM"/>
    </source>
</evidence>
<organism evidence="1 2">
    <name type="scientific">Drosophila virilis</name>
    <name type="common">Fruit fly</name>
    <dbReference type="NCBI Taxonomy" id="7244"/>
    <lineage>
        <taxon>Eukaryota</taxon>
        <taxon>Metazoa</taxon>
        <taxon>Ecdysozoa</taxon>
        <taxon>Arthropoda</taxon>
        <taxon>Hexapoda</taxon>
        <taxon>Insecta</taxon>
        <taxon>Pterygota</taxon>
        <taxon>Neoptera</taxon>
        <taxon>Endopterygota</taxon>
        <taxon>Diptera</taxon>
        <taxon>Brachycera</taxon>
        <taxon>Muscomorpha</taxon>
        <taxon>Ephydroidea</taxon>
        <taxon>Drosophilidae</taxon>
        <taxon>Drosophila</taxon>
    </lineage>
</organism>
<proteinExistence type="predicted"/>
<dbReference type="eggNOG" id="ENOG502RTNE">
    <property type="taxonomic scope" value="Eukaryota"/>
</dbReference>
<dbReference type="AlphaFoldDB" id="B4LCA2"/>
<gene>
    <name evidence="1" type="primary">Dvir\GJ12522</name>
    <name evidence="1" type="ORF">Dvir_GJ12522</name>
</gene>
<keyword evidence="2" id="KW-1185">Reference proteome</keyword>
<dbReference type="Proteomes" id="UP000008792">
    <property type="component" value="Unassembled WGS sequence"/>
</dbReference>
<dbReference type="OMA" id="ERMVKYR"/>
<dbReference type="PhylomeDB" id="B4LCA2"/>
<evidence type="ECO:0000313" key="2">
    <source>
        <dbReference type="Proteomes" id="UP000008792"/>
    </source>
</evidence>
<accession>B4LCA2</accession>
<dbReference type="InParanoid" id="B4LCA2"/>
<sequence length="381" mass="44508">MSDLKIAKSDDSISGRSSPTFLPEGYSHFQEGIKWVSDLMEIEECDDGWLRDAEFICKRISEVMCKKDWIYKFVLEHLLSTATFYRGSKIDVPLDFEQYLRFYMPFPVTPIFNISQPGYINLYAPTTHPMITKGYVNPENVQLLLRGNLRDAINQLKCIYCDSGVQYKLSYRTHEIGDQGFVHEILACEKRESGMPSIISFVFLPALQFKFADFPLPTFVPSGPAWAHCNNVYYWLALLQVYPQYDHRSFCPYVPRMQFIRDERMVKYRNVLRLLVKIGIGNNIPDISDIFVLKGLHFFRLRYSMNCDCNLSLATLFMELLNIHTQIIYNDAMQKLLIFGGCQQHSMQEALKLDTIARNVSMFYYMNYIHLEHLKHMFGLI</sequence>
<dbReference type="OrthoDB" id="6054650at2759"/>
<evidence type="ECO:0000313" key="1">
    <source>
        <dbReference type="EMBL" id="EDW68747.1"/>
    </source>
</evidence>